<feature type="transmembrane region" description="Helical" evidence="1">
    <location>
        <begin position="68"/>
        <end position="88"/>
    </location>
</feature>
<dbReference type="EMBL" id="UZAE01013570">
    <property type="protein sequence ID" value="VDO10407.1"/>
    <property type="molecule type" value="Genomic_DNA"/>
</dbReference>
<dbReference type="WBParaSite" id="HNAJ_0001142901-mRNA-1">
    <property type="protein sequence ID" value="HNAJ_0001142901-mRNA-1"/>
    <property type="gene ID" value="HNAJ_0001142901"/>
</dbReference>
<keyword evidence="3" id="KW-1185">Reference proteome</keyword>
<organism evidence="4">
    <name type="scientific">Rodentolepis nana</name>
    <name type="common">Dwarf tapeworm</name>
    <name type="synonym">Hymenolepis nana</name>
    <dbReference type="NCBI Taxonomy" id="102285"/>
    <lineage>
        <taxon>Eukaryota</taxon>
        <taxon>Metazoa</taxon>
        <taxon>Spiralia</taxon>
        <taxon>Lophotrochozoa</taxon>
        <taxon>Platyhelminthes</taxon>
        <taxon>Cestoda</taxon>
        <taxon>Eucestoda</taxon>
        <taxon>Cyclophyllidea</taxon>
        <taxon>Hymenolepididae</taxon>
        <taxon>Rodentolepis</taxon>
    </lineage>
</organism>
<keyword evidence="1" id="KW-0812">Transmembrane</keyword>
<reference evidence="2 3" key="2">
    <citation type="submission" date="2018-11" db="EMBL/GenBank/DDBJ databases">
        <authorList>
            <consortium name="Pathogen Informatics"/>
        </authorList>
    </citation>
    <scope>NUCLEOTIDE SEQUENCE [LARGE SCALE GENOMIC DNA]</scope>
</reference>
<keyword evidence="1" id="KW-1133">Transmembrane helix</keyword>
<evidence type="ECO:0000313" key="4">
    <source>
        <dbReference type="WBParaSite" id="HNAJ_0001142901-mRNA-1"/>
    </source>
</evidence>
<protein>
    <submittedName>
        <fullName evidence="4">Ovule protein</fullName>
    </submittedName>
</protein>
<evidence type="ECO:0000256" key="1">
    <source>
        <dbReference type="SAM" id="Phobius"/>
    </source>
</evidence>
<keyword evidence="1" id="KW-0472">Membrane</keyword>
<sequence>MHSKLYSFTYYKMRITHTIINVTSVLYYSTKRGFAITAVGLSLKMWKSAVGANATKRLLRWGCTQYRVPWLLMLTLTHKILLPWLWLLTHKRHHLSLLEEIIRGLLLLKATIHSSALTH</sequence>
<accession>A0A0R3TUI8</accession>
<gene>
    <name evidence="2" type="ORF">HNAJ_LOCUS11419</name>
</gene>
<dbReference type="Proteomes" id="UP000278807">
    <property type="component" value="Unassembled WGS sequence"/>
</dbReference>
<dbReference type="AlphaFoldDB" id="A0A0R3TUI8"/>
<proteinExistence type="predicted"/>
<name>A0A0R3TUI8_RODNA</name>
<evidence type="ECO:0000313" key="2">
    <source>
        <dbReference type="EMBL" id="VDO10407.1"/>
    </source>
</evidence>
<reference evidence="4" key="1">
    <citation type="submission" date="2017-02" db="UniProtKB">
        <authorList>
            <consortium name="WormBaseParasite"/>
        </authorList>
    </citation>
    <scope>IDENTIFICATION</scope>
</reference>
<evidence type="ECO:0000313" key="3">
    <source>
        <dbReference type="Proteomes" id="UP000278807"/>
    </source>
</evidence>